<dbReference type="PANTHER" id="PTHR12147:SF22">
    <property type="entry name" value="ENDOPLASMIC RETICULUM METALLOPEPTIDASE 1"/>
    <property type="match status" value="1"/>
</dbReference>
<feature type="transmembrane region" description="Helical" evidence="15">
    <location>
        <begin position="473"/>
        <end position="494"/>
    </location>
</feature>
<dbReference type="STRING" id="4829.A0A168QXI5"/>
<keyword evidence="4 14" id="KW-0645">Protease</keyword>
<evidence type="ECO:0000256" key="9">
    <source>
        <dbReference type="ARBA" id="ARBA00022833"/>
    </source>
</evidence>
<dbReference type="InParanoid" id="A0A168QXI5"/>
<dbReference type="GO" id="GO:0008235">
    <property type="term" value="F:metalloexopeptidase activity"/>
    <property type="evidence" value="ECO:0007669"/>
    <property type="project" value="InterPro"/>
</dbReference>
<dbReference type="GO" id="GO:0046872">
    <property type="term" value="F:metal ion binding"/>
    <property type="evidence" value="ECO:0007669"/>
    <property type="project" value="UniProtKB-KW"/>
</dbReference>
<dbReference type="InterPro" id="IPR045175">
    <property type="entry name" value="M28_fam"/>
</dbReference>
<feature type="transmembrane region" description="Helical" evidence="15">
    <location>
        <begin position="434"/>
        <end position="461"/>
    </location>
</feature>
<evidence type="ECO:0000256" key="10">
    <source>
        <dbReference type="ARBA" id="ARBA00022989"/>
    </source>
</evidence>
<feature type="transmembrane region" description="Helical" evidence="15">
    <location>
        <begin position="532"/>
        <end position="552"/>
    </location>
</feature>
<evidence type="ECO:0000256" key="15">
    <source>
        <dbReference type="SAM" id="Phobius"/>
    </source>
</evidence>
<dbReference type="EC" id="3.4.-.-" evidence="14"/>
<dbReference type="InterPro" id="IPR007484">
    <property type="entry name" value="Peptidase_M28"/>
</dbReference>
<dbReference type="GO" id="GO:0005789">
    <property type="term" value="C:endoplasmic reticulum membrane"/>
    <property type="evidence" value="ECO:0007669"/>
    <property type="project" value="UniProtKB-SubCell"/>
</dbReference>
<keyword evidence="10 15" id="KW-1133">Transmembrane helix</keyword>
<reference evidence="17" key="1">
    <citation type="submission" date="2016-04" db="EMBL/GenBank/DDBJ databases">
        <authorList>
            <person name="Evans L.H."/>
            <person name="Alamgir A."/>
            <person name="Owens N."/>
            <person name="Weber N.D."/>
            <person name="Virtaneva K."/>
            <person name="Barbian K."/>
            <person name="Babar A."/>
            <person name="Rosenke K."/>
        </authorList>
    </citation>
    <scope>NUCLEOTIDE SEQUENCE [LARGE SCALE GENOMIC DNA]</scope>
    <source>
        <strain evidence="17">CBS 101.48</strain>
    </source>
</reference>
<dbReference type="AlphaFoldDB" id="A0A168QXI5"/>
<keyword evidence="13" id="KW-0325">Glycoprotein</keyword>
<keyword evidence="18" id="KW-1185">Reference proteome</keyword>
<keyword evidence="5 15" id="KW-0812">Transmembrane</keyword>
<feature type="transmembrane region" description="Helical" evidence="15">
    <location>
        <begin position="573"/>
        <end position="596"/>
    </location>
</feature>
<feature type="domain" description="Peptidase M28" evidence="16">
    <location>
        <begin position="174"/>
        <end position="356"/>
    </location>
</feature>
<evidence type="ECO:0000256" key="7">
    <source>
        <dbReference type="ARBA" id="ARBA00022801"/>
    </source>
</evidence>
<evidence type="ECO:0000256" key="4">
    <source>
        <dbReference type="ARBA" id="ARBA00022670"/>
    </source>
</evidence>
<dbReference type="PANTHER" id="PTHR12147">
    <property type="entry name" value="METALLOPEPTIDASE M28 FAMILY MEMBER"/>
    <property type="match status" value="1"/>
</dbReference>
<evidence type="ECO:0000256" key="5">
    <source>
        <dbReference type="ARBA" id="ARBA00022692"/>
    </source>
</evidence>
<dbReference type="FunCoup" id="A0A168QXI5">
    <property type="interactions" value="70"/>
</dbReference>
<keyword evidence="12 15" id="KW-0472">Membrane</keyword>
<comment type="subcellular location">
    <subcellularLocation>
        <location evidence="2">Endoplasmic reticulum membrane</location>
        <topology evidence="2">Multi-pass membrane protein</topology>
    </subcellularLocation>
</comment>
<dbReference type="Pfam" id="PF04389">
    <property type="entry name" value="Peptidase_M28"/>
    <property type="match status" value="1"/>
</dbReference>
<feature type="transmembrane region" description="Helical" evidence="15">
    <location>
        <begin position="387"/>
        <end position="413"/>
    </location>
</feature>
<dbReference type="GO" id="GO:0006508">
    <property type="term" value="P:proteolysis"/>
    <property type="evidence" value="ECO:0007669"/>
    <property type="project" value="UniProtKB-KW"/>
</dbReference>
<feature type="transmembrane region" description="Helical" evidence="15">
    <location>
        <begin position="608"/>
        <end position="629"/>
    </location>
</feature>
<keyword evidence="11" id="KW-0482">Metalloprotease</keyword>
<dbReference type="OrthoDB" id="76293at2759"/>
<sequence length="918" mass="102431">MTSQAKGRTDFRPDNFAIMDKSYGKRKGAGWSWLRLIAYCSIAFVLSAHLHYKLPTPITHRGVNPETGAVEFSERNAIETISYLSDTLGYRIVGTMEEAQSADYLKNKIHDYKQAAVNVPGSPTFDVWVQQETGSHRFDIMDHMVLKAYTNITNIIVRLSCPGEHNDMHGERRPCEDNAILVNSHFDTTLGSPGATDDGSGTAVMLEIIRVLSQRDWTGYKNSIVFLFNGAEETLQDASHAFITMHDLKTSIKSVVNIDACGTTGREILFQANSREMIEAYKQAPYPHGTVMANDVFRTGLILSDTDFRQFVQYGNLTGIDMAIYKNSYLYHTHLDITKHLEPGAMQHLGENTLAIVDHLAKNSSLLGIEPTSEIVFFDVHGLFFMVYSWATAFKIQMATVLLSYAYIGYIIYKSSRSTPYRPLNVLVLSYVRSTVSVWISAIAAILLPITVALLITSSVINRHMAWFSHEWYGGLIFAPMGLFGAYGVQYIFYSLPGPLHVDMEYGLFNSLVTSFAGLTFVTTLTGVASSYFFWVFTVILLLSAIINELFFKPSGAKYMLSEPKIGAWTYAIATLPLSFSYSDSVYALVDIFVPLTGRMGVDTPVDVIIAIIFGSVSFFGCIPSLAHVHRFGKKCLLKVLTCVMVFQIAVLLSVFVCGGSPGGWAFPYDEMHPKRLFIQHLKNLTSGEAYIAIAEADKGPYLDTVLDSLKMELNVDVEKRTGSEGVKDWDSVYPFSHFLGGYRLNTAPYIRAHSEDLQVSQAINLADKFPGPFPVLTVHNDSYDPTTNVRSFSVYSMAPSYTWTVISFDGHVVDWSIQNEDPLPHSSHYVVRHVTGFGNDGWKLDLAIKVPEADRELARAGQWKMRFEFTALEKEGFAGRGEERLIGGVGMLGVIQRILPSWTTTTWLSSAVQEWEL</sequence>
<evidence type="ECO:0000256" key="12">
    <source>
        <dbReference type="ARBA" id="ARBA00023136"/>
    </source>
</evidence>
<proteinExistence type="inferred from homology"/>
<dbReference type="SUPFAM" id="SSF53187">
    <property type="entry name" value="Zn-dependent exopeptidases"/>
    <property type="match status" value="1"/>
</dbReference>
<accession>A0A168QXI5</accession>
<evidence type="ECO:0000256" key="14">
    <source>
        <dbReference type="RuleBase" id="RU361240"/>
    </source>
</evidence>
<dbReference type="Proteomes" id="UP000078561">
    <property type="component" value="Unassembled WGS sequence"/>
</dbReference>
<keyword evidence="8" id="KW-0256">Endoplasmic reticulum</keyword>
<evidence type="ECO:0000259" key="16">
    <source>
        <dbReference type="Pfam" id="PF04389"/>
    </source>
</evidence>
<feature type="transmembrane region" description="Helical" evidence="15">
    <location>
        <begin position="506"/>
        <end position="526"/>
    </location>
</feature>
<feature type="transmembrane region" description="Helical" evidence="15">
    <location>
        <begin position="33"/>
        <end position="52"/>
    </location>
</feature>
<keyword evidence="7 14" id="KW-0378">Hydrolase</keyword>
<dbReference type="InterPro" id="IPR048024">
    <property type="entry name" value="Fxna-like_M28_dom"/>
</dbReference>
<evidence type="ECO:0000256" key="1">
    <source>
        <dbReference type="ARBA" id="ARBA00001947"/>
    </source>
</evidence>
<keyword evidence="9 14" id="KW-0862">Zinc</keyword>
<evidence type="ECO:0000313" key="17">
    <source>
        <dbReference type="EMBL" id="SAM05725.1"/>
    </source>
</evidence>
<comment type="similarity">
    <text evidence="3 14">Belongs to the peptidase M28 family.</text>
</comment>
<comment type="cofactor">
    <cofactor evidence="1">
        <name>Zn(2+)</name>
        <dbReference type="ChEBI" id="CHEBI:29105"/>
    </cofactor>
</comment>
<dbReference type="OMA" id="WNNTIGA"/>
<dbReference type="EMBL" id="LT554468">
    <property type="protein sequence ID" value="SAM05725.1"/>
    <property type="molecule type" value="Genomic_DNA"/>
</dbReference>
<evidence type="ECO:0000256" key="2">
    <source>
        <dbReference type="ARBA" id="ARBA00004477"/>
    </source>
</evidence>
<feature type="transmembrane region" description="Helical" evidence="15">
    <location>
        <begin position="636"/>
        <end position="657"/>
    </location>
</feature>
<dbReference type="CDD" id="cd03875">
    <property type="entry name" value="M28_Fxna_like"/>
    <property type="match status" value="1"/>
</dbReference>
<dbReference type="Gene3D" id="3.40.630.10">
    <property type="entry name" value="Zn peptidases"/>
    <property type="match status" value="1"/>
</dbReference>
<evidence type="ECO:0000256" key="11">
    <source>
        <dbReference type="ARBA" id="ARBA00023049"/>
    </source>
</evidence>
<keyword evidence="6 14" id="KW-0479">Metal-binding</keyword>
<gene>
    <name evidence="17" type="primary">ABSGL_11600.1 scaffold 12295</name>
</gene>
<evidence type="ECO:0000256" key="13">
    <source>
        <dbReference type="ARBA" id="ARBA00023180"/>
    </source>
</evidence>
<evidence type="ECO:0000256" key="3">
    <source>
        <dbReference type="ARBA" id="ARBA00010918"/>
    </source>
</evidence>
<organism evidence="17">
    <name type="scientific">Absidia glauca</name>
    <name type="common">Pin mould</name>
    <dbReference type="NCBI Taxonomy" id="4829"/>
    <lineage>
        <taxon>Eukaryota</taxon>
        <taxon>Fungi</taxon>
        <taxon>Fungi incertae sedis</taxon>
        <taxon>Mucoromycota</taxon>
        <taxon>Mucoromycotina</taxon>
        <taxon>Mucoromycetes</taxon>
        <taxon>Mucorales</taxon>
        <taxon>Cunninghamellaceae</taxon>
        <taxon>Absidia</taxon>
    </lineage>
</organism>
<evidence type="ECO:0000256" key="6">
    <source>
        <dbReference type="ARBA" id="ARBA00022723"/>
    </source>
</evidence>
<evidence type="ECO:0000256" key="8">
    <source>
        <dbReference type="ARBA" id="ARBA00022824"/>
    </source>
</evidence>
<evidence type="ECO:0000313" key="18">
    <source>
        <dbReference type="Proteomes" id="UP000078561"/>
    </source>
</evidence>
<dbReference type="FunFam" id="3.40.630.10:FF:000008">
    <property type="entry name" value="Endoplasmic reticulum metallopeptidase 1"/>
    <property type="match status" value="1"/>
</dbReference>
<name>A0A168QXI5_ABSGL</name>
<protein>
    <recommendedName>
        <fullName evidence="14">Peptide hydrolase</fullName>
        <ecNumber evidence="14">3.4.-.-</ecNumber>
    </recommendedName>
</protein>